<dbReference type="Pfam" id="PF00668">
    <property type="entry name" value="Condensation"/>
    <property type="match status" value="1"/>
</dbReference>
<evidence type="ECO:0000256" key="2">
    <source>
        <dbReference type="ARBA" id="ARBA00022553"/>
    </source>
</evidence>
<dbReference type="InterPro" id="IPR000873">
    <property type="entry name" value="AMP-dep_synth/lig_dom"/>
</dbReference>
<protein>
    <recommendedName>
        <fullName evidence="4">Carrier domain-containing protein</fullName>
    </recommendedName>
</protein>
<dbReference type="PROSITE" id="PS00455">
    <property type="entry name" value="AMP_BINDING"/>
    <property type="match status" value="1"/>
</dbReference>
<dbReference type="GO" id="GO:0016874">
    <property type="term" value="F:ligase activity"/>
    <property type="evidence" value="ECO:0007669"/>
    <property type="project" value="UniProtKB-KW"/>
</dbReference>
<feature type="domain" description="Carrier" evidence="4">
    <location>
        <begin position="26"/>
        <end position="102"/>
    </location>
</feature>
<comment type="caution">
    <text evidence="5">The sequence shown here is derived from an EMBL/GenBank/DDBJ whole genome shotgun (WGS) entry which is preliminary data.</text>
</comment>
<dbReference type="InterPro" id="IPR001242">
    <property type="entry name" value="Condensation_dom"/>
</dbReference>
<reference evidence="5" key="1">
    <citation type="submission" date="2021-06" db="EMBL/GenBank/DDBJ databases">
        <title>Comparative genomics, transcriptomics and evolutionary studies reveal genomic signatures of adaptation to plant cell wall in hemibiotrophic fungi.</title>
        <authorList>
            <consortium name="DOE Joint Genome Institute"/>
            <person name="Baroncelli R."/>
            <person name="Diaz J.F."/>
            <person name="Benocci T."/>
            <person name="Peng M."/>
            <person name="Battaglia E."/>
            <person name="Haridas S."/>
            <person name="Andreopoulos W."/>
            <person name="Labutti K."/>
            <person name="Pangilinan J."/>
            <person name="Floch G.L."/>
            <person name="Makela M.R."/>
            <person name="Henrissat B."/>
            <person name="Grigoriev I.V."/>
            <person name="Crouch J.A."/>
            <person name="De Vries R.P."/>
            <person name="Sukno S.A."/>
            <person name="Thon M.R."/>
        </authorList>
    </citation>
    <scope>NUCLEOTIDE SEQUENCE</scope>
    <source>
        <strain evidence="5">CBS 102054</strain>
    </source>
</reference>
<dbReference type="Pfam" id="PF00501">
    <property type="entry name" value="AMP-binding"/>
    <property type="match status" value="1"/>
</dbReference>
<dbReference type="Gene3D" id="3.30.559.30">
    <property type="entry name" value="Nonribosomal peptide synthetase, condensation domain"/>
    <property type="match status" value="1"/>
</dbReference>
<evidence type="ECO:0000256" key="3">
    <source>
        <dbReference type="ARBA" id="ARBA00022598"/>
    </source>
</evidence>
<dbReference type="PROSITE" id="PS50075">
    <property type="entry name" value="CARRIER"/>
    <property type="match status" value="1"/>
</dbReference>
<dbReference type="GO" id="GO:0005737">
    <property type="term" value="C:cytoplasm"/>
    <property type="evidence" value="ECO:0007669"/>
    <property type="project" value="TreeGrafter"/>
</dbReference>
<dbReference type="Pfam" id="PF00550">
    <property type="entry name" value="PP-binding"/>
    <property type="match status" value="1"/>
</dbReference>
<dbReference type="Proteomes" id="UP001243989">
    <property type="component" value="Unassembled WGS sequence"/>
</dbReference>
<dbReference type="InterPro" id="IPR010071">
    <property type="entry name" value="AA_adenyl_dom"/>
</dbReference>
<dbReference type="InterPro" id="IPR023213">
    <property type="entry name" value="CAT-like_dom_sf"/>
</dbReference>
<dbReference type="PANTHER" id="PTHR45527:SF1">
    <property type="entry name" value="FATTY ACID SYNTHASE"/>
    <property type="match status" value="1"/>
</dbReference>
<name>A0AAJ0EB66_9PEZI</name>
<dbReference type="GO" id="GO:0044550">
    <property type="term" value="P:secondary metabolite biosynthetic process"/>
    <property type="evidence" value="ECO:0007669"/>
    <property type="project" value="TreeGrafter"/>
</dbReference>
<sequence>MLKRHSSSLLREELSKYSLQGSKKRAPETAIDLKLQRLWADVLQIPVDSIGLDDSFLRIGGDSVAAIRLVALARGAGIKLTVKDIFDDPRLLGMGKRASAGVHDEWHADKAEILPFSLLSKPLRKAINQVESTVGAHHSALVNATILKQCSFSSNQDIEDAYPCTKLQEGFAALAIKQTGSYKGKYVYRIPPHVDIARFKESWARTVALCRNLRTRITFAAGPSVQVVVKNEFAWDTTENCNLLDAISVLSGIEMTEGSRMCRYGLAKDSNDELYFILVIHHAVYDGWTMRLVINTVNQVYTNDKSPNLTPYNHFIKYVTAMDDESSAEYWKKQLENAKQATFPPIPGSLSSRTGGNVTRVLRKTIQLYRPPDSSSSITKATILRAAWAMLLARCCDTDDICFGTSVSGRQAPVHGIEAIAGPLVATVPVRVRLESSKQVSKFLQEVQQQSTEMTAHEQFGLQNILKVSTDARDACEFSSLLVVQPAQLVKFSEDDSENPVLENVSSEYFGQEELLEGYFNYPLVVQGLVHETCVELMMVYDCRSISEPRAKALSRQLDQVVQQMNAEKSILGDITIAGRWDLEQATAWNNHDGAGPKIINACVHDFLQQHAAKTPDALAVRAWDMQLTYAQLDSAANRLAHHLVDQYNVKEDEFIHVCFEKTAWFFVAILAINKAGGAWVPLEPSHPEQRQVQVAQQTGARLALASPANVAICRRLVDDVVQVSIDLDHELSSTLGECSLQPPQRNITPSNAAYVLFTSGSTGVPKGLVMEHESVCTSQIAIGKRVGIHRGARMLQFASYVFDACIGETIGSFIAGACVCVPSDEMRMDTCRLTEFIRETDVTWALLTPAFIRTIQPHEVPSLQVLMLAGEAVGRDTLETWFGKVHRLFNGWGPAETCVFSTLHEWSSSGESPLTVGRPVGGFCWIVDPNDSSRLAPTGCIGEIVIQGPTILREYLSSPEQTAKFVVDTLPEWAPRSSLSRWNRFYKSGDLGYYNADGSIEFSSRKDTQVKIRGLRVELGEVEQHIRELL</sequence>
<organism evidence="5 6">
    <name type="scientific">Colletotrichum phormii</name>
    <dbReference type="NCBI Taxonomy" id="359342"/>
    <lineage>
        <taxon>Eukaryota</taxon>
        <taxon>Fungi</taxon>
        <taxon>Dikarya</taxon>
        <taxon>Ascomycota</taxon>
        <taxon>Pezizomycotina</taxon>
        <taxon>Sordariomycetes</taxon>
        <taxon>Hypocreomycetidae</taxon>
        <taxon>Glomerellales</taxon>
        <taxon>Glomerellaceae</taxon>
        <taxon>Colletotrichum</taxon>
        <taxon>Colletotrichum acutatum species complex</taxon>
    </lineage>
</organism>
<dbReference type="FunFam" id="1.10.1200.10:FF:000005">
    <property type="entry name" value="Nonribosomal peptide synthetase 1"/>
    <property type="match status" value="1"/>
</dbReference>
<proteinExistence type="predicted"/>
<dbReference type="RefSeq" id="XP_060440730.1">
    <property type="nucleotide sequence ID" value="XM_060585342.1"/>
</dbReference>
<dbReference type="InterPro" id="IPR006162">
    <property type="entry name" value="Ppantetheine_attach_site"/>
</dbReference>
<dbReference type="GO" id="GO:0031177">
    <property type="term" value="F:phosphopantetheine binding"/>
    <property type="evidence" value="ECO:0007669"/>
    <property type="project" value="TreeGrafter"/>
</dbReference>
<evidence type="ECO:0000256" key="1">
    <source>
        <dbReference type="ARBA" id="ARBA00022450"/>
    </source>
</evidence>
<dbReference type="SUPFAM" id="SSF52777">
    <property type="entry name" value="CoA-dependent acyltransferases"/>
    <property type="match status" value="2"/>
</dbReference>
<dbReference type="Gene3D" id="1.10.1200.10">
    <property type="entry name" value="ACP-like"/>
    <property type="match status" value="1"/>
</dbReference>
<dbReference type="Gene3D" id="3.30.559.10">
    <property type="entry name" value="Chloramphenicol acetyltransferase-like domain"/>
    <property type="match status" value="1"/>
</dbReference>
<dbReference type="CDD" id="cd05918">
    <property type="entry name" value="A_NRPS_SidN3_like"/>
    <property type="match status" value="1"/>
</dbReference>
<dbReference type="NCBIfam" id="TIGR01733">
    <property type="entry name" value="AA-adenyl-dom"/>
    <property type="match status" value="1"/>
</dbReference>
<dbReference type="CDD" id="cd19545">
    <property type="entry name" value="FUM14_C_NRPS-like"/>
    <property type="match status" value="1"/>
</dbReference>
<evidence type="ECO:0000259" key="4">
    <source>
        <dbReference type="PROSITE" id="PS50075"/>
    </source>
</evidence>
<dbReference type="GeneID" id="85470204"/>
<dbReference type="InterPro" id="IPR042099">
    <property type="entry name" value="ANL_N_sf"/>
</dbReference>
<evidence type="ECO:0000313" key="5">
    <source>
        <dbReference type="EMBL" id="KAK1624735.1"/>
    </source>
</evidence>
<accession>A0AAJ0EB66</accession>
<dbReference type="SUPFAM" id="SSF56801">
    <property type="entry name" value="Acetyl-CoA synthetase-like"/>
    <property type="match status" value="1"/>
</dbReference>
<dbReference type="EMBL" id="JAHMHQ010000023">
    <property type="protein sequence ID" value="KAK1624735.1"/>
    <property type="molecule type" value="Genomic_DNA"/>
</dbReference>
<dbReference type="InterPro" id="IPR036736">
    <property type="entry name" value="ACP-like_sf"/>
</dbReference>
<dbReference type="Gene3D" id="3.40.50.12780">
    <property type="entry name" value="N-terminal domain of ligase-like"/>
    <property type="match status" value="1"/>
</dbReference>
<dbReference type="InterPro" id="IPR045851">
    <property type="entry name" value="AMP-bd_C_sf"/>
</dbReference>
<keyword evidence="3" id="KW-0436">Ligase</keyword>
<dbReference type="GO" id="GO:0043041">
    <property type="term" value="P:amino acid activation for nonribosomal peptide biosynthetic process"/>
    <property type="evidence" value="ECO:0007669"/>
    <property type="project" value="TreeGrafter"/>
</dbReference>
<dbReference type="InterPro" id="IPR009081">
    <property type="entry name" value="PP-bd_ACP"/>
</dbReference>
<dbReference type="InterPro" id="IPR020845">
    <property type="entry name" value="AMP-binding_CS"/>
</dbReference>
<gene>
    <name evidence="5" type="ORF">BDP81DRAFT_329757</name>
</gene>
<dbReference type="Gene3D" id="3.30.300.30">
    <property type="match status" value="1"/>
</dbReference>
<dbReference type="SUPFAM" id="SSF47336">
    <property type="entry name" value="ACP-like"/>
    <property type="match status" value="1"/>
</dbReference>
<keyword evidence="2" id="KW-0597">Phosphoprotein</keyword>
<dbReference type="AlphaFoldDB" id="A0AAJ0EB66"/>
<keyword evidence="6" id="KW-1185">Reference proteome</keyword>
<dbReference type="PROSITE" id="PS00012">
    <property type="entry name" value="PHOSPHOPANTETHEINE"/>
    <property type="match status" value="1"/>
</dbReference>
<evidence type="ECO:0000313" key="6">
    <source>
        <dbReference type="Proteomes" id="UP001243989"/>
    </source>
</evidence>
<dbReference type="PANTHER" id="PTHR45527">
    <property type="entry name" value="NONRIBOSOMAL PEPTIDE SYNTHETASE"/>
    <property type="match status" value="1"/>
</dbReference>
<feature type="non-terminal residue" evidence="5">
    <location>
        <position position="1031"/>
    </location>
</feature>
<keyword evidence="1" id="KW-0596">Phosphopantetheine</keyword>